<feature type="region of interest" description="Disordered" evidence="1">
    <location>
        <begin position="1"/>
        <end position="32"/>
    </location>
</feature>
<dbReference type="Proteomes" id="UP000015241">
    <property type="component" value="Unassembled WGS sequence"/>
</dbReference>
<feature type="compositionally biased region" description="Acidic residues" evidence="1">
    <location>
        <begin position="135"/>
        <end position="145"/>
    </location>
</feature>
<accession>S8DQC7</accession>
<sequence>MPLPSSRIPSFSLPSIDSPGETRKLPPTYNHPPFKRGGLTSDIITRVSNMNPLPKLHRSLIPDLSAQWKPPIFYYGWSIGDLLQRLLDYAEEHGLTRYYGTGTLLSATRDRSESAAKLRSDQSAESDSGEAQWSDIEDDDEDEDLEPEVDILSTAQSALWTMAGKAGIRLLHLQIYQRPFQLCGVLHAPHKIVISAYSNYELERAIPEEDIEKLRKYLGIQEAPAWYVSNTDSTWSVITPRW</sequence>
<evidence type="ECO:0000313" key="2">
    <source>
        <dbReference type="EMBL" id="EPS94872.1"/>
    </source>
</evidence>
<name>S8DQC7_FOMSC</name>
<dbReference type="EMBL" id="KE504221">
    <property type="protein sequence ID" value="EPS94872.1"/>
    <property type="molecule type" value="Genomic_DNA"/>
</dbReference>
<organism evidence="2 3">
    <name type="scientific">Fomitopsis schrenkii</name>
    <name type="common">Brown rot fungus</name>
    <dbReference type="NCBI Taxonomy" id="2126942"/>
    <lineage>
        <taxon>Eukaryota</taxon>
        <taxon>Fungi</taxon>
        <taxon>Dikarya</taxon>
        <taxon>Basidiomycota</taxon>
        <taxon>Agaricomycotina</taxon>
        <taxon>Agaricomycetes</taxon>
        <taxon>Polyporales</taxon>
        <taxon>Fomitopsis</taxon>
    </lineage>
</organism>
<feature type="region of interest" description="Disordered" evidence="1">
    <location>
        <begin position="115"/>
        <end position="145"/>
    </location>
</feature>
<proteinExistence type="predicted"/>
<dbReference type="OrthoDB" id="2795988at2759"/>
<evidence type="ECO:0000256" key="1">
    <source>
        <dbReference type="SAM" id="MobiDB-lite"/>
    </source>
</evidence>
<keyword evidence="3" id="KW-1185">Reference proteome</keyword>
<protein>
    <submittedName>
        <fullName evidence="2">Uncharacterized protein</fullName>
    </submittedName>
</protein>
<dbReference type="InParanoid" id="S8DQC7"/>
<dbReference type="AlphaFoldDB" id="S8DQC7"/>
<gene>
    <name evidence="2" type="ORF">FOMPIDRAFT_1054721</name>
</gene>
<dbReference type="HOGENOM" id="CLU_101850_0_0_1"/>
<reference evidence="2 3" key="1">
    <citation type="journal article" date="2012" name="Science">
        <title>The Paleozoic origin of enzymatic lignin decomposition reconstructed from 31 fungal genomes.</title>
        <authorList>
            <person name="Floudas D."/>
            <person name="Binder M."/>
            <person name="Riley R."/>
            <person name="Barry K."/>
            <person name="Blanchette R.A."/>
            <person name="Henrissat B."/>
            <person name="Martinez A.T."/>
            <person name="Otillar R."/>
            <person name="Spatafora J.W."/>
            <person name="Yadav J.S."/>
            <person name="Aerts A."/>
            <person name="Benoit I."/>
            <person name="Boyd A."/>
            <person name="Carlson A."/>
            <person name="Copeland A."/>
            <person name="Coutinho P.M."/>
            <person name="de Vries R.P."/>
            <person name="Ferreira P."/>
            <person name="Findley K."/>
            <person name="Foster B."/>
            <person name="Gaskell J."/>
            <person name="Glotzer D."/>
            <person name="Gorecki P."/>
            <person name="Heitman J."/>
            <person name="Hesse C."/>
            <person name="Hori C."/>
            <person name="Igarashi K."/>
            <person name="Jurgens J.A."/>
            <person name="Kallen N."/>
            <person name="Kersten P."/>
            <person name="Kohler A."/>
            <person name="Kuees U."/>
            <person name="Kumar T.K.A."/>
            <person name="Kuo A."/>
            <person name="LaButti K."/>
            <person name="Larrondo L.F."/>
            <person name="Lindquist E."/>
            <person name="Ling A."/>
            <person name="Lombard V."/>
            <person name="Lucas S."/>
            <person name="Lundell T."/>
            <person name="Martin R."/>
            <person name="McLaughlin D.J."/>
            <person name="Morgenstern I."/>
            <person name="Morin E."/>
            <person name="Murat C."/>
            <person name="Nagy L.G."/>
            <person name="Nolan M."/>
            <person name="Ohm R.A."/>
            <person name="Patyshakuliyeva A."/>
            <person name="Rokas A."/>
            <person name="Ruiz-Duenas F.J."/>
            <person name="Sabat G."/>
            <person name="Salamov A."/>
            <person name="Samejima M."/>
            <person name="Schmutz J."/>
            <person name="Slot J.C."/>
            <person name="St John F."/>
            <person name="Stenlid J."/>
            <person name="Sun H."/>
            <person name="Sun S."/>
            <person name="Syed K."/>
            <person name="Tsang A."/>
            <person name="Wiebenga A."/>
            <person name="Young D."/>
            <person name="Pisabarro A."/>
            <person name="Eastwood D.C."/>
            <person name="Martin F."/>
            <person name="Cullen D."/>
            <person name="Grigoriev I.V."/>
            <person name="Hibbett D.S."/>
        </authorList>
    </citation>
    <scope>NUCLEOTIDE SEQUENCE</scope>
    <source>
        <strain evidence="3">FP-58527</strain>
    </source>
</reference>
<evidence type="ECO:0000313" key="3">
    <source>
        <dbReference type="Proteomes" id="UP000015241"/>
    </source>
</evidence>